<organism evidence="8 9">
    <name type="scientific">Cercospora berteroae</name>
    <dbReference type="NCBI Taxonomy" id="357750"/>
    <lineage>
        <taxon>Eukaryota</taxon>
        <taxon>Fungi</taxon>
        <taxon>Dikarya</taxon>
        <taxon>Ascomycota</taxon>
        <taxon>Pezizomycotina</taxon>
        <taxon>Dothideomycetes</taxon>
        <taxon>Dothideomycetidae</taxon>
        <taxon>Mycosphaerellales</taxon>
        <taxon>Mycosphaerellaceae</taxon>
        <taxon>Cercospora</taxon>
    </lineage>
</organism>
<dbReference type="OrthoDB" id="66881at2759"/>
<comment type="caution">
    <text evidence="8">The sequence shown here is derived from an EMBL/GenBank/DDBJ whole genome shotgun (WGS) entry which is preliminary data.</text>
</comment>
<proteinExistence type="inferred from homology"/>
<dbReference type="Gene3D" id="3.50.50.60">
    <property type="entry name" value="FAD/NAD(P)-binding domain"/>
    <property type="match status" value="2"/>
</dbReference>
<dbReference type="AlphaFoldDB" id="A0A2S6C4N5"/>
<dbReference type="InterPro" id="IPR023753">
    <property type="entry name" value="FAD/NAD-binding_dom"/>
</dbReference>
<dbReference type="PANTHER" id="PTHR43098">
    <property type="entry name" value="L-ORNITHINE N(5)-MONOOXYGENASE-RELATED"/>
    <property type="match status" value="1"/>
</dbReference>
<name>A0A2S6C4N5_9PEZI</name>
<comment type="similarity">
    <text evidence="2">Belongs to the FAD-binding monooxygenase family.</text>
</comment>
<evidence type="ECO:0000313" key="8">
    <source>
        <dbReference type="EMBL" id="PPJ54694.1"/>
    </source>
</evidence>
<evidence type="ECO:0000313" key="9">
    <source>
        <dbReference type="Proteomes" id="UP000237631"/>
    </source>
</evidence>
<keyword evidence="4" id="KW-0274">FAD</keyword>
<feature type="domain" description="FAD/NAD(P)-binding" evidence="7">
    <location>
        <begin position="152"/>
        <end position="313"/>
    </location>
</feature>
<keyword evidence="9" id="KW-1185">Reference proteome</keyword>
<evidence type="ECO:0000256" key="1">
    <source>
        <dbReference type="ARBA" id="ARBA00001974"/>
    </source>
</evidence>
<dbReference type="Pfam" id="PF07992">
    <property type="entry name" value="Pyr_redox_2"/>
    <property type="match status" value="1"/>
</dbReference>
<keyword evidence="6" id="KW-0560">Oxidoreductase</keyword>
<keyword evidence="3" id="KW-0285">Flavoprotein</keyword>
<evidence type="ECO:0000256" key="4">
    <source>
        <dbReference type="ARBA" id="ARBA00022827"/>
    </source>
</evidence>
<dbReference type="InterPro" id="IPR036188">
    <property type="entry name" value="FAD/NAD-bd_sf"/>
</dbReference>
<dbReference type="EMBL" id="PNEN01000558">
    <property type="protein sequence ID" value="PPJ54694.1"/>
    <property type="molecule type" value="Genomic_DNA"/>
</dbReference>
<dbReference type="GO" id="GO:0016491">
    <property type="term" value="F:oxidoreductase activity"/>
    <property type="evidence" value="ECO:0007669"/>
    <property type="project" value="UniProtKB-KW"/>
</dbReference>
<evidence type="ECO:0000256" key="2">
    <source>
        <dbReference type="ARBA" id="ARBA00010139"/>
    </source>
</evidence>
<comment type="cofactor">
    <cofactor evidence="1">
        <name>FAD</name>
        <dbReference type="ChEBI" id="CHEBI:57692"/>
    </cofactor>
</comment>
<keyword evidence="5" id="KW-0521">NADP</keyword>
<reference evidence="9" key="1">
    <citation type="journal article" date="2017" name="bioRxiv">
        <title>Conservation of a gene cluster reveals novel cercosporin biosynthetic mechanisms and extends production to the genus Colletotrichum.</title>
        <authorList>
            <person name="de Jonge R."/>
            <person name="Ebert M.K."/>
            <person name="Huitt-Roehl C.R."/>
            <person name="Pal P."/>
            <person name="Suttle J.C."/>
            <person name="Spanner R.E."/>
            <person name="Neubauer J.D."/>
            <person name="Jurick W.M.II."/>
            <person name="Stott K.A."/>
            <person name="Secor G.A."/>
            <person name="Thomma B.P.H.J."/>
            <person name="Van de Peer Y."/>
            <person name="Townsend C.A."/>
            <person name="Bolton M.D."/>
        </authorList>
    </citation>
    <scope>NUCLEOTIDE SEQUENCE [LARGE SCALE GENOMIC DNA]</scope>
    <source>
        <strain evidence="9">CBS538.71</strain>
    </source>
</reference>
<evidence type="ECO:0000259" key="7">
    <source>
        <dbReference type="Pfam" id="PF07992"/>
    </source>
</evidence>
<evidence type="ECO:0000256" key="6">
    <source>
        <dbReference type="ARBA" id="ARBA00023002"/>
    </source>
</evidence>
<sequence>MTNAKTLQQRYEQERAKRLRSDGTAQYIDARSKEVEGLAKDPWVDHKDPRIQNPPLKDGSKIKFLIAGCGHHGLLSAARLIDAGFSNNDIVNVDNAGGFGGTWYWNRYPGLMCDVEGYCYLPLLEETGYIPKHRFPYGAEIREQNERAAKHHALQAQFCTRVDSYVWDALRGHWNVEMTRRIEEHEKLFTVHAQFVILAGGVLHIPKLPNLPGLQEFRANKHIFHTARWDYDYTGGRQEHLDMVNLKDKTIAILGTGATAVQAVPALAKWAKHLYVVQRTPSYCGVRSQTETDAAMMEQLSQKGWQKKRRTNLAAYMANSGDEYGPDLVNDGWTHTPAGAGLLGSKGSIIEAKDINVHIDRYFELDKERTALVRQRVDDIVKNKTTAEQLKPWYNSWCKRPTFNDDYLEAFNKFNATLIDTNGKEYEIDALVLATGFTPTTFEASSPASGLGATILGVNGLNMNDKWNSMQDPPLWGLTKSEFPNMFGWYETGSGVSYNLTGIYDATSQHVAHILAKANENTNPGDKVVIESTKEAEKQWGNEVAKRANFFALLPTCTPSYFTSEGKYSVKRLSPEEESRMARLVAWGGGPVEWQEILEAYQEKGNLEGLRVTATA</sequence>
<dbReference type="SUPFAM" id="SSF51905">
    <property type="entry name" value="FAD/NAD(P)-binding domain"/>
    <property type="match status" value="2"/>
</dbReference>
<protein>
    <recommendedName>
        <fullName evidence="7">FAD/NAD(P)-binding domain-containing protein</fullName>
    </recommendedName>
</protein>
<accession>A0A2S6C4N5</accession>
<dbReference type="Proteomes" id="UP000237631">
    <property type="component" value="Unassembled WGS sequence"/>
</dbReference>
<gene>
    <name evidence="8" type="ORF">CBER1_06018</name>
</gene>
<dbReference type="PANTHER" id="PTHR43098:SF2">
    <property type="entry name" value="FAD-BINDING MONOOXYGENASE AUSB-RELATED"/>
    <property type="match status" value="1"/>
</dbReference>
<evidence type="ECO:0000256" key="5">
    <source>
        <dbReference type="ARBA" id="ARBA00022857"/>
    </source>
</evidence>
<dbReference type="InterPro" id="IPR050775">
    <property type="entry name" value="FAD-binding_Monooxygenases"/>
</dbReference>
<evidence type="ECO:0000256" key="3">
    <source>
        <dbReference type="ARBA" id="ARBA00022630"/>
    </source>
</evidence>